<name>A0AAN8RD68_9PEZI</name>
<gene>
    <name evidence="2" type="ORF">TWF718_008541</name>
</gene>
<protein>
    <submittedName>
        <fullName evidence="2">Uncharacterized protein</fullName>
    </submittedName>
</protein>
<accession>A0AAN8RD68</accession>
<feature type="region of interest" description="Disordered" evidence="1">
    <location>
        <begin position="65"/>
        <end position="147"/>
    </location>
</feature>
<evidence type="ECO:0000256" key="1">
    <source>
        <dbReference type="SAM" id="MobiDB-lite"/>
    </source>
</evidence>
<dbReference type="AlphaFoldDB" id="A0AAN8RD68"/>
<dbReference type="Proteomes" id="UP001313282">
    <property type="component" value="Unassembled WGS sequence"/>
</dbReference>
<feature type="compositionally biased region" description="Basic and acidic residues" evidence="1">
    <location>
        <begin position="125"/>
        <end position="135"/>
    </location>
</feature>
<reference evidence="2 3" key="1">
    <citation type="submission" date="2019-10" db="EMBL/GenBank/DDBJ databases">
        <authorList>
            <person name="Palmer J.M."/>
        </authorList>
    </citation>
    <scope>NUCLEOTIDE SEQUENCE [LARGE SCALE GENOMIC DNA]</scope>
    <source>
        <strain evidence="2 3">TWF718</strain>
    </source>
</reference>
<evidence type="ECO:0000313" key="2">
    <source>
        <dbReference type="EMBL" id="KAK6343168.1"/>
    </source>
</evidence>
<dbReference type="EMBL" id="JAVHNR010000005">
    <property type="protein sequence ID" value="KAK6343168.1"/>
    <property type="molecule type" value="Genomic_DNA"/>
</dbReference>
<comment type="caution">
    <text evidence="2">The sequence shown here is derived from an EMBL/GenBank/DDBJ whole genome shotgun (WGS) entry which is preliminary data.</text>
</comment>
<proteinExistence type="predicted"/>
<sequence>MCKIVVTQFTCGHNYDRWDMCDWMRQRPHRVMHQCPYHDPKGVLVRDTSMCRECFFVDRETPSQFRDPNGIKRAPPPQKSLAGRELLNGGGGTCEQGRGEAAYGREFSNSEQAARSPTSVSTATRTEKPKTREELTWPGTRIRSRTL</sequence>
<feature type="compositionally biased region" description="Polar residues" evidence="1">
    <location>
        <begin position="107"/>
        <end position="124"/>
    </location>
</feature>
<keyword evidence="3" id="KW-1185">Reference proteome</keyword>
<evidence type="ECO:0000313" key="3">
    <source>
        <dbReference type="Proteomes" id="UP001313282"/>
    </source>
</evidence>
<organism evidence="2 3">
    <name type="scientific">Orbilia javanica</name>
    <dbReference type="NCBI Taxonomy" id="47235"/>
    <lineage>
        <taxon>Eukaryota</taxon>
        <taxon>Fungi</taxon>
        <taxon>Dikarya</taxon>
        <taxon>Ascomycota</taxon>
        <taxon>Pezizomycotina</taxon>
        <taxon>Orbiliomycetes</taxon>
        <taxon>Orbiliales</taxon>
        <taxon>Orbiliaceae</taxon>
        <taxon>Orbilia</taxon>
    </lineage>
</organism>